<feature type="transmembrane region" description="Helical" evidence="7">
    <location>
        <begin position="21"/>
        <end position="38"/>
    </location>
</feature>
<name>A0ABT5SB62_9FLAO</name>
<dbReference type="PANTHER" id="PTHR33452:SF1">
    <property type="entry name" value="INNER MEMBRANE PROTEIN YPHA-RELATED"/>
    <property type="match status" value="1"/>
</dbReference>
<dbReference type="Proteomes" id="UP001151478">
    <property type="component" value="Unassembled WGS sequence"/>
</dbReference>
<dbReference type="EMBL" id="JAOSLC020000003">
    <property type="protein sequence ID" value="MDD7915352.1"/>
    <property type="molecule type" value="Genomic_DNA"/>
</dbReference>
<evidence type="ECO:0000313" key="9">
    <source>
        <dbReference type="Proteomes" id="UP001151478"/>
    </source>
</evidence>
<feature type="transmembrane region" description="Helical" evidence="7">
    <location>
        <begin position="114"/>
        <end position="134"/>
    </location>
</feature>
<keyword evidence="6 7" id="KW-0472">Membrane</keyword>
<keyword evidence="4 7" id="KW-0812">Transmembrane</keyword>
<evidence type="ECO:0000256" key="2">
    <source>
        <dbReference type="ARBA" id="ARBA00006679"/>
    </source>
</evidence>
<gene>
    <name evidence="8" type="ORF">N5A56_013435</name>
</gene>
<comment type="subcellular location">
    <subcellularLocation>
        <location evidence="1">Cell membrane</location>
        <topology evidence="1">Multi-pass membrane protein</topology>
    </subcellularLocation>
</comment>
<dbReference type="RefSeq" id="WP_265725904.1">
    <property type="nucleotide sequence ID" value="NZ_JAOSLC020000003.1"/>
</dbReference>
<evidence type="ECO:0000313" key="8">
    <source>
        <dbReference type="EMBL" id="MDD7915352.1"/>
    </source>
</evidence>
<feature type="transmembrane region" description="Helical" evidence="7">
    <location>
        <begin position="58"/>
        <end position="79"/>
    </location>
</feature>
<dbReference type="PANTHER" id="PTHR33452">
    <property type="entry name" value="OXIDOREDUCTASE CATD-RELATED"/>
    <property type="match status" value="1"/>
</dbReference>
<reference evidence="8" key="1">
    <citation type="submission" date="2023-02" db="EMBL/GenBank/DDBJ databases">
        <title>Polaribacter ponticola sp. nov., isolated from seawater.</title>
        <authorList>
            <person name="Baek J.H."/>
            <person name="Kim J.M."/>
            <person name="Choi D.G."/>
            <person name="Jeon C.O."/>
        </authorList>
    </citation>
    <scope>NUCLEOTIDE SEQUENCE</scope>
    <source>
        <strain evidence="8">MSW5</strain>
    </source>
</reference>
<evidence type="ECO:0000256" key="5">
    <source>
        <dbReference type="ARBA" id="ARBA00022989"/>
    </source>
</evidence>
<sequence length="143" mass="15426">MKTLAKTIFNSGDYPNNVNTALLILRVVIGIFMLTHGWGKMETLFSGEPIQFPDPMGIGATFSLALAVFAEVLCSVLIIIGLGTRLASLPLIITMLVAAFIVHANDGFGKQEFALLYGVIYLTIALIGAGKYSLDYLISNKNK</sequence>
<keyword evidence="9" id="KW-1185">Reference proteome</keyword>
<organism evidence="8 9">
    <name type="scientific">Polaribacter ponticola</name>
    <dbReference type="NCBI Taxonomy" id="2978475"/>
    <lineage>
        <taxon>Bacteria</taxon>
        <taxon>Pseudomonadati</taxon>
        <taxon>Bacteroidota</taxon>
        <taxon>Flavobacteriia</taxon>
        <taxon>Flavobacteriales</taxon>
        <taxon>Flavobacteriaceae</taxon>
    </lineage>
</organism>
<evidence type="ECO:0000256" key="4">
    <source>
        <dbReference type="ARBA" id="ARBA00022692"/>
    </source>
</evidence>
<protein>
    <submittedName>
        <fullName evidence="8">DoxX family protein</fullName>
    </submittedName>
</protein>
<feature type="transmembrane region" description="Helical" evidence="7">
    <location>
        <begin position="86"/>
        <end position="102"/>
    </location>
</feature>
<keyword evidence="3" id="KW-1003">Cell membrane</keyword>
<evidence type="ECO:0000256" key="6">
    <source>
        <dbReference type="ARBA" id="ARBA00023136"/>
    </source>
</evidence>
<proteinExistence type="inferred from homology"/>
<evidence type="ECO:0000256" key="7">
    <source>
        <dbReference type="SAM" id="Phobius"/>
    </source>
</evidence>
<evidence type="ECO:0000256" key="1">
    <source>
        <dbReference type="ARBA" id="ARBA00004651"/>
    </source>
</evidence>
<accession>A0ABT5SB62</accession>
<dbReference type="InterPro" id="IPR051907">
    <property type="entry name" value="DoxX-like_oxidoreductase"/>
</dbReference>
<keyword evidence="5 7" id="KW-1133">Transmembrane helix</keyword>
<dbReference type="InterPro" id="IPR032808">
    <property type="entry name" value="DoxX"/>
</dbReference>
<comment type="similarity">
    <text evidence="2">Belongs to the DoxX family.</text>
</comment>
<evidence type="ECO:0000256" key="3">
    <source>
        <dbReference type="ARBA" id="ARBA00022475"/>
    </source>
</evidence>
<dbReference type="Pfam" id="PF07681">
    <property type="entry name" value="DoxX"/>
    <property type="match status" value="1"/>
</dbReference>
<comment type="caution">
    <text evidence="8">The sequence shown here is derived from an EMBL/GenBank/DDBJ whole genome shotgun (WGS) entry which is preliminary data.</text>
</comment>